<protein>
    <submittedName>
        <fullName evidence="2">Uncharacterized protein</fullName>
    </submittedName>
</protein>
<name>X0TM30_9ZZZZ</name>
<organism evidence="2">
    <name type="scientific">marine sediment metagenome</name>
    <dbReference type="NCBI Taxonomy" id="412755"/>
    <lineage>
        <taxon>unclassified sequences</taxon>
        <taxon>metagenomes</taxon>
        <taxon>ecological metagenomes</taxon>
    </lineage>
</organism>
<proteinExistence type="predicted"/>
<dbReference type="Gene3D" id="3.40.50.970">
    <property type="match status" value="1"/>
</dbReference>
<evidence type="ECO:0000256" key="1">
    <source>
        <dbReference type="ARBA" id="ARBA00023002"/>
    </source>
</evidence>
<comment type="caution">
    <text evidence="2">The sequence shown here is derived from an EMBL/GenBank/DDBJ whole genome shotgun (WGS) entry which is preliminary data.</text>
</comment>
<gene>
    <name evidence="2" type="ORF">S01H1_19488</name>
</gene>
<sequence>ASTTTAPAGKASYGKIQKRKDLTAICAAHNIPYVAQASISHWKDLIEKSKKAFEADGPAFLNVKSMCHRGWRFPQESSVSMSKLAVETCFWPLYEIENGEKLTINYKPKQKKPVTEFLKLQGRFKHLFKPGNEEVLKQIQSVIDHDWELILKKEEFSKNL</sequence>
<dbReference type="PANTHER" id="PTHR42897:SF2">
    <property type="entry name" value="PYRUVATE SYNTHASE SUBUNIT PORB"/>
    <property type="match status" value="1"/>
</dbReference>
<dbReference type="EMBL" id="BARS01010529">
    <property type="protein sequence ID" value="GAF94603.1"/>
    <property type="molecule type" value="Genomic_DNA"/>
</dbReference>
<reference evidence="2" key="1">
    <citation type="journal article" date="2014" name="Front. Microbiol.">
        <title>High frequency of phylogenetically diverse reductive dehalogenase-homologous genes in deep subseafloor sedimentary metagenomes.</title>
        <authorList>
            <person name="Kawai M."/>
            <person name="Futagami T."/>
            <person name="Toyoda A."/>
            <person name="Takaki Y."/>
            <person name="Nishi S."/>
            <person name="Hori S."/>
            <person name="Arai W."/>
            <person name="Tsubouchi T."/>
            <person name="Morono Y."/>
            <person name="Uchiyama I."/>
            <person name="Ito T."/>
            <person name="Fujiyama A."/>
            <person name="Inagaki F."/>
            <person name="Takami H."/>
        </authorList>
    </citation>
    <scope>NUCLEOTIDE SEQUENCE</scope>
    <source>
        <strain evidence="2">Expedition CK06-06</strain>
    </source>
</reference>
<keyword evidence="1" id="KW-0560">Oxidoreductase</keyword>
<dbReference type="InterPro" id="IPR029061">
    <property type="entry name" value="THDP-binding"/>
</dbReference>
<feature type="non-terminal residue" evidence="2">
    <location>
        <position position="1"/>
    </location>
</feature>
<dbReference type="InterPro" id="IPR051479">
    <property type="entry name" value="PorB-like"/>
</dbReference>
<evidence type="ECO:0000313" key="2">
    <source>
        <dbReference type="EMBL" id="GAF94603.1"/>
    </source>
</evidence>
<accession>X0TM30</accession>
<dbReference type="PANTHER" id="PTHR42897">
    <property type="entry name" value="PYRUVATE SYNTHASE SUBUNIT PORB"/>
    <property type="match status" value="1"/>
</dbReference>
<dbReference type="GO" id="GO:0016491">
    <property type="term" value="F:oxidoreductase activity"/>
    <property type="evidence" value="ECO:0007669"/>
    <property type="project" value="UniProtKB-KW"/>
</dbReference>
<dbReference type="SUPFAM" id="SSF52518">
    <property type="entry name" value="Thiamin diphosphate-binding fold (THDP-binding)"/>
    <property type="match status" value="1"/>
</dbReference>
<dbReference type="AlphaFoldDB" id="X0TM30"/>